<feature type="transmembrane region" description="Helical" evidence="1">
    <location>
        <begin position="92"/>
        <end position="111"/>
    </location>
</feature>
<dbReference type="RefSeq" id="WP_281802681.1">
    <property type="nucleotide sequence ID" value="NZ_BSEC01000001.1"/>
</dbReference>
<feature type="transmembrane region" description="Helical" evidence="1">
    <location>
        <begin position="117"/>
        <end position="142"/>
    </location>
</feature>
<accession>A0A9W6GUF0</accession>
<dbReference type="AlphaFoldDB" id="A0A9W6GUF0"/>
<keyword evidence="1" id="KW-1133">Transmembrane helix</keyword>
<gene>
    <name evidence="2" type="ORF">LMG27198_20710</name>
</gene>
<keyword evidence="1" id="KW-0812">Transmembrane</keyword>
<evidence type="ECO:0000313" key="3">
    <source>
        <dbReference type="Proteomes" id="UP001144323"/>
    </source>
</evidence>
<dbReference type="Proteomes" id="UP001144323">
    <property type="component" value="Unassembled WGS sequence"/>
</dbReference>
<reference evidence="2" key="1">
    <citation type="journal article" date="2023" name="Int. J. Syst. Evol. Microbiol.">
        <title>Methylocystis iwaonis sp. nov., a type II methane-oxidizing bacterium from surface soil of a rice paddy field in Japan, and emended description of the genus Methylocystis (ex Whittenbury et al. 1970) Bowman et al. 1993.</title>
        <authorList>
            <person name="Kaise H."/>
            <person name="Sawadogo J.B."/>
            <person name="Alam M.S."/>
            <person name="Ueno C."/>
            <person name="Dianou D."/>
            <person name="Shinjo R."/>
            <person name="Asakawa S."/>
        </authorList>
    </citation>
    <scope>NUCLEOTIDE SEQUENCE</scope>
    <source>
        <strain evidence="2">LMG27198</strain>
    </source>
</reference>
<name>A0A9W6GUF0_9HYPH</name>
<proteinExistence type="predicted"/>
<comment type="caution">
    <text evidence="2">The sequence shown here is derived from an EMBL/GenBank/DDBJ whole genome shotgun (WGS) entry which is preliminary data.</text>
</comment>
<organism evidence="2 3">
    <name type="scientific">Methylocystis echinoides</name>
    <dbReference type="NCBI Taxonomy" id="29468"/>
    <lineage>
        <taxon>Bacteria</taxon>
        <taxon>Pseudomonadati</taxon>
        <taxon>Pseudomonadota</taxon>
        <taxon>Alphaproteobacteria</taxon>
        <taxon>Hyphomicrobiales</taxon>
        <taxon>Methylocystaceae</taxon>
        <taxon>Methylocystis</taxon>
    </lineage>
</organism>
<protein>
    <submittedName>
        <fullName evidence="2">Uncharacterized protein</fullName>
    </submittedName>
</protein>
<evidence type="ECO:0000256" key="1">
    <source>
        <dbReference type="SAM" id="Phobius"/>
    </source>
</evidence>
<evidence type="ECO:0000313" key="2">
    <source>
        <dbReference type="EMBL" id="GLI93079.1"/>
    </source>
</evidence>
<dbReference type="EMBL" id="BSEC01000001">
    <property type="protein sequence ID" value="GLI93079.1"/>
    <property type="molecule type" value="Genomic_DNA"/>
</dbReference>
<sequence>METQQALTPEQRGQVREVVGVFDNLEKLQSAIDDLLTDGFDQTTISLLAPERAVREKLGGEPTPAATLEDNPATPRGVYVDPEARNEAKAGLIGALIYIGAVGGAGMVMAAGGALGAAIAAALVIGGGGGLIGATLAQLVGAREAKWLREQMSHGGLLLWARVWDDAKEKTAISIMERNGGQDVHAHTAAAA</sequence>
<keyword evidence="3" id="KW-1185">Reference proteome</keyword>
<keyword evidence="1" id="KW-0472">Membrane</keyword>